<proteinExistence type="predicted"/>
<dbReference type="EMBL" id="KZ288338">
    <property type="protein sequence ID" value="PBC27802.1"/>
    <property type="molecule type" value="Genomic_DNA"/>
</dbReference>
<dbReference type="PANTHER" id="PTHR11640:SF155">
    <property type="entry name" value="IG-LIKE DOMAIN-CONTAINING PROTEIN"/>
    <property type="match status" value="1"/>
</dbReference>
<keyword evidence="8" id="KW-1185">Reference proteome</keyword>
<dbReference type="InterPro" id="IPR036179">
    <property type="entry name" value="Ig-like_dom_sf"/>
</dbReference>
<name>A0A2A3E953_APICC</name>
<evidence type="ECO:0000313" key="8">
    <source>
        <dbReference type="Proteomes" id="UP000242457"/>
    </source>
</evidence>
<organism evidence="7 8">
    <name type="scientific">Apis cerana cerana</name>
    <name type="common">Oriental honeybee</name>
    <dbReference type="NCBI Taxonomy" id="94128"/>
    <lineage>
        <taxon>Eukaryota</taxon>
        <taxon>Metazoa</taxon>
        <taxon>Ecdysozoa</taxon>
        <taxon>Arthropoda</taxon>
        <taxon>Hexapoda</taxon>
        <taxon>Insecta</taxon>
        <taxon>Pterygota</taxon>
        <taxon>Neoptera</taxon>
        <taxon>Endopterygota</taxon>
        <taxon>Hymenoptera</taxon>
        <taxon>Apocrita</taxon>
        <taxon>Aculeata</taxon>
        <taxon>Apoidea</taxon>
        <taxon>Anthophila</taxon>
        <taxon>Apidae</taxon>
        <taxon>Apis</taxon>
    </lineage>
</organism>
<evidence type="ECO:0000256" key="3">
    <source>
        <dbReference type="ARBA" id="ARBA00023157"/>
    </source>
</evidence>
<dbReference type="PANTHER" id="PTHR11640">
    <property type="entry name" value="NEPHRIN"/>
    <property type="match status" value="1"/>
</dbReference>
<keyword evidence="4" id="KW-0325">Glycoprotein</keyword>
<keyword evidence="3" id="KW-1015">Disulfide bond</keyword>
<sequence>MITINTRTEMSGTGHRYIGDSMTDALHIDNVRLEDDGIWGCRLEDDQGKILSGRPVKLVVLEAPRGTYLLIDGRRLDPGNQFVPVKEGSELTLECAAEGGNPPPDLAWGMTLSQATLDGPEQPPDNLTVLPSTSGRRSGAHLKVLRGHHNATIACVARHVTLTIPMNASILLDVQWKFGVDRRVILSETDRLVVCEAALKFSLSDRGLWDTSVSHCLLCLVFTPLRRDCTGAATLDETSRDNRDGGIKAGVTKNILHRSR</sequence>
<evidence type="ECO:0000256" key="1">
    <source>
        <dbReference type="ARBA" id="ARBA00004479"/>
    </source>
</evidence>
<evidence type="ECO:0000256" key="2">
    <source>
        <dbReference type="ARBA" id="ARBA00023136"/>
    </source>
</evidence>
<gene>
    <name evidence="7" type="ORF">APICC_10071</name>
</gene>
<dbReference type="GO" id="GO:0005911">
    <property type="term" value="C:cell-cell junction"/>
    <property type="evidence" value="ECO:0007669"/>
    <property type="project" value="TreeGrafter"/>
</dbReference>
<evidence type="ECO:0000313" key="7">
    <source>
        <dbReference type="EMBL" id="PBC27802.1"/>
    </source>
</evidence>
<dbReference type="Proteomes" id="UP000242457">
    <property type="component" value="Unassembled WGS sequence"/>
</dbReference>
<dbReference type="GO" id="GO:0098609">
    <property type="term" value="P:cell-cell adhesion"/>
    <property type="evidence" value="ECO:0007669"/>
    <property type="project" value="TreeGrafter"/>
</dbReference>
<evidence type="ECO:0000259" key="6">
    <source>
        <dbReference type="PROSITE" id="PS50835"/>
    </source>
</evidence>
<dbReference type="GO" id="GO:0005886">
    <property type="term" value="C:plasma membrane"/>
    <property type="evidence" value="ECO:0007669"/>
    <property type="project" value="TreeGrafter"/>
</dbReference>
<feature type="domain" description="Ig-like" evidence="6">
    <location>
        <begin position="64"/>
        <end position="171"/>
    </location>
</feature>
<accession>A0A2A3E953</accession>
<dbReference type="STRING" id="94128.A0A2A3E953"/>
<dbReference type="PROSITE" id="PS50835">
    <property type="entry name" value="IG_LIKE"/>
    <property type="match status" value="1"/>
</dbReference>
<dbReference type="Gene3D" id="2.60.40.10">
    <property type="entry name" value="Immunoglobulins"/>
    <property type="match status" value="1"/>
</dbReference>
<dbReference type="SUPFAM" id="SSF48726">
    <property type="entry name" value="Immunoglobulin"/>
    <property type="match status" value="2"/>
</dbReference>
<dbReference type="GO" id="GO:0050839">
    <property type="term" value="F:cell adhesion molecule binding"/>
    <property type="evidence" value="ECO:0007669"/>
    <property type="project" value="TreeGrafter"/>
</dbReference>
<dbReference type="Pfam" id="PF08205">
    <property type="entry name" value="C2-set_2"/>
    <property type="match status" value="1"/>
</dbReference>
<dbReference type="OrthoDB" id="9442762at2759"/>
<dbReference type="InterPro" id="IPR007110">
    <property type="entry name" value="Ig-like_dom"/>
</dbReference>
<evidence type="ECO:0000256" key="5">
    <source>
        <dbReference type="ARBA" id="ARBA00023319"/>
    </source>
</evidence>
<dbReference type="AlphaFoldDB" id="A0A2A3E953"/>
<keyword evidence="5" id="KW-0393">Immunoglobulin domain</keyword>
<dbReference type="InterPro" id="IPR051275">
    <property type="entry name" value="Cell_adhesion_signaling"/>
</dbReference>
<dbReference type="InterPro" id="IPR013162">
    <property type="entry name" value="CD80_C2-set"/>
</dbReference>
<keyword evidence="2" id="KW-0472">Membrane</keyword>
<evidence type="ECO:0000256" key="4">
    <source>
        <dbReference type="ARBA" id="ARBA00023180"/>
    </source>
</evidence>
<protein>
    <recommendedName>
        <fullName evidence="6">Ig-like domain-containing protein</fullName>
    </recommendedName>
</protein>
<dbReference type="InterPro" id="IPR013783">
    <property type="entry name" value="Ig-like_fold"/>
</dbReference>
<comment type="subcellular location">
    <subcellularLocation>
        <location evidence="1">Membrane</location>
        <topology evidence="1">Single-pass type I membrane protein</topology>
    </subcellularLocation>
</comment>
<reference evidence="7 8" key="1">
    <citation type="submission" date="2014-07" db="EMBL/GenBank/DDBJ databases">
        <title>Genomic and transcriptomic analysis on Apis cerana provide comprehensive insights into honey bee biology.</title>
        <authorList>
            <person name="Diao Q."/>
            <person name="Sun L."/>
            <person name="Zheng H."/>
            <person name="Zheng H."/>
            <person name="Xu S."/>
            <person name="Wang S."/>
            <person name="Zeng Z."/>
            <person name="Hu F."/>
            <person name="Su S."/>
            <person name="Wu J."/>
        </authorList>
    </citation>
    <scope>NUCLEOTIDE SEQUENCE [LARGE SCALE GENOMIC DNA]</scope>
    <source>
        <tissue evidence="7">Pupae without intestine</tissue>
    </source>
</reference>